<dbReference type="GO" id="GO:0016709">
    <property type="term" value="F:oxidoreductase activity, acting on paired donors, with incorporation or reduction of molecular oxygen, NAD(P)H as one donor, and incorporation of one atom of oxygen"/>
    <property type="evidence" value="ECO:0007669"/>
    <property type="project" value="UniProtKB-ARBA"/>
</dbReference>
<evidence type="ECO:0000313" key="6">
    <source>
        <dbReference type="Proteomes" id="UP000243542"/>
    </source>
</evidence>
<name>A0A2A9FGF9_9PSEU</name>
<gene>
    <name evidence="5" type="ORF">ATK36_5016</name>
</gene>
<reference evidence="5 6" key="1">
    <citation type="submission" date="2017-10" db="EMBL/GenBank/DDBJ databases">
        <title>Sequencing the genomes of 1000 actinobacteria strains.</title>
        <authorList>
            <person name="Klenk H.-P."/>
        </authorList>
    </citation>
    <scope>NUCLEOTIDE SEQUENCE [LARGE SCALE GENOMIC DNA]</scope>
    <source>
        <strain evidence="5 6">DSM 46092</strain>
    </source>
</reference>
<evidence type="ECO:0000256" key="3">
    <source>
        <dbReference type="ARBA" id="ARBA00022827"/>
    </source>
</evidence>
<dbReference type="Pfam" id="PF21274">
    <property type="entry name" value="Rng_hyd_C"/>
    <property type="match status" value="1"/>
</dbReference>
<dbReference type="InterPro" id="IPR036188">
    <property type="entry name" value="FAD/NAD-bd_sf"/>
</dbReference>
<dbReference type="InterPro" id="IPR002938">
    <property type="entry name" value="FAD-bd"/>
</dbReference>
<dbReference type="Gene3D" id="3.40.30.120">
    <property type="match status" value="1"/>
</dbReference>
<dbReference type="RefSeq" id="WP_098513673.1">
    <property type="nucleotide sequence ID" value="NZ_JBIAKZ010000020.1"/>
</dbReference>
<sequence length="505" mass="53561">MPEIVIAGGGPNGLLLAAELCLAGIRPVVLERLPGAKEEHRANGLVGQVVPLLHRRGLYAQLTGEAAPKPVPGFIFGGFRLDLADLADNPVYVLPKPQRELERVLARHAAELGAEIRRGHECTGFTAGADSVTVQVTGPDGPYRLTAEYLVGADGGRSTVRKLAGIEFPGVSRDDSVSRSAQVRIPPELIDPATGGLRPAGHRIPPFLHYRTETGVFTYAPFDANAPSVNVSERGVPAPPEEVPPTLDEVRESIRRVLGTDLPFAPPAGAGPFQLRRLLGGNTRIAERFRAGRVLLLGDAAHVHSAIGGPGLNLGLQDAANLAWKLAAEVHGWAPPGLLDSYDAERRPVSHRVVMSTQAQGALTAPGPEVTELRALFGELLGHGVVRKQLADLLSGNDIRYGDAPDPWTGRWAPDLTLTDPEPFAAAQRAARPILLDLTPGAKLAAAGKPWQDRVTTVCTDAAEDAPTALLVRPDGYVAWASSDTEPDVDALRSALTRWFGAAVD</sequence>
<dbReference type="PANTHER" id="PTHR43004:SF19">
    <property type="entry name" value="BINDING MONOOXYGENASE, PUTATIVE (JCVI)-RELATED"/>
    <property type="match status" value="1"/>
</dbReference>
<feature type="domain" description="FAD-binding" evidence="4">
    <location>
        <begin position="3"/>
        <end position="356"/>
    </location>
</feature>
<dbReference type="PRINTS" id="PR00420">
    <property type="entry name" value="RNGMNOXGNASE"/>
</dbReference>
<dbReference type="InterPro" id="IPR050641">
    <property type="entry name" value="RIFMO-like"/>
</dbReference>
<evidence type="ECO:0000256" key="1">
    <source>
        <dbReference type="ARBA" id="ARBA00001974"/>
    </source>
</evidence>
<protein>
    <submittedName>
        <fullName evidence="5">2-polyprenyl-6-methoxyphenol hydroxylase-like FAD-dependent oxidoreductase</fullName>
    </submittedName>
</protein>
<evidence type="ECO:0000256" key="2">
    <source>
        <dbReference type="ARBA" id="ARBA00022630"/>
    </source>
</evidence>
<proteinExistence type="predicted"/>
<dbReference type="GO" id="GO:0071949">
    <property type="term" value="F:FAD binding"/>
    <property type="evidence" value="ECO:0007669"/>
    <property type="project" value="InterPro"/>
</dbReference>
<dbReference type="EMBL" id="PDJK01000002">
    <property type="protein sequence ID" value="PFG49831.1"/>
    <property type="molecule type" value="Genomic_DNA"/>
</dbReference>
<comment type="cofactor">
    <cofactor evidence="1">
        <name>FAD</name>
        <dbReference type="ChEBI" id="CHEBI:57692"/>
    </cofactor>
</comment>
<keyword evidence="3" id="KW-0274">FAD</keyword>
<dbReference type="Gene3D" id="3.30.70.2450">
    <property type="match status" value="1"/>
</dbReference>
<organism evidence="5 6">
    <name type="scientific">Amycolatopsis sulphurea</name>
    <dbReference type="NCBI Taxonomy" id="76022"/>
    <lineage>
        <taxon>Bacteria</taxon>
        <taxon>Bacillati</taxon>
        <taxon>Actinomycetota</taxon>
        <taxon>Actinomycetes</taxon>
        <taxon>Pseudonocardiales</taxon>
        <taxon>Pseudonocardiaceae</taxon>
        <taxon>Amycolatopsis</taxon>
    </lineage>
</organism>
<dbReference type="Gene3D" id="3.50.50.60">
    <property type="entry name" value="FAD/NAD(P)-binding domain"/>
    <property type="match status" value="1"/>
</dbReference>
<dbReference type="AlphaFoldDB" id="A0A2A9FGF9"/>
<accession>A0A2A9FGF9</accession>
<evidence type="ECO:0000259" key="4">
    <source>
        <dbReference type="Pfam" id="PF01494"/>
    </source>
</evidence>
<keyword evidence="6" id="KW-1185">Reference proteome</keyword>
<dbReference type="Pfam" id="PF01494">
    <property type="entry name" value="FAD_binding_3"/>
    <property type="match status" value="1"/>
</dbReference>
<evidence type="ECO:0000313" key="5">
    <source>
        <dbReference type="EMBL" id="PFG49831.1"/>
    </source>
</evidence>
<comment type="caution">
    <text evidence="5">The sequence shown here is derived from an EMBL/GenBank/DDBJ whole genome shotgun (WGS) entry which is preliminary data.</text>
</comment>
<dbReference type="SUPFAM" id="SSF51905">
    <property type="entry name" value="FAD/NAD(P)-binding domain"/>
    <property type="match status" value="1"/>
</dbReference>
<dbReference type="PANTHER" id="PTHR43004">
    <property type="entry name" value="TRK SYSTEM POTASSIUM UPTAKE PROTEIN"/>
    <property type="match status" value="1"/>
</dbReference>
<dbReference type="Proteomes" id="UP000243542">
    <property type="component" value="Unassembled WGS sequence"/>
</dbReference>
<keyword evidence="2" id="KW-0285">Flavoprotein</keyword>